<comment type="caution">
    <text evidence="1">The sequence shown here is derived from an EMBL/GenBank/DDBJ whole genome shotgun (WGS) entry which is preliminary data.</text>
</comment>
<dbReference type="Proteomes" id="UP000576082">
    <property type="component" value="Unassembled WGS sequence"/>
</dbReference>
<accession>A0A7X9XBD8</accession>
<dbReference type="Pfam" id="PF14307">
    <property type="entry name" value="Glyco_tran_WbsX"/>
    <property type="match status" value="1"/>
</dbReference>
<dbReference type="PROSITE" id="PS51257">
    <property type="entry name" value="PROKAR_LIPOPROTEIN"/>
    <property type="match status" value="1"/>
</dbReference>
<dbReference type="EMBL" id="JABANE010000069">
    <property type="protein sequence ID" value="NME70631.1"/>
    <property type="molecule type" value="Genomic_DNA"/>
</dbReference>
<protein>
    <submittedName>
        <fullName evidence="1">Uncharacterized protein</fullName>
    </submittedName>
</protein>
<organism evidence="1 2">
    <name type="scientific">Flammeovirga aprica JL-4</name>
    <dbReference type="NCBI Taxonomy" id="694437"/>
    <lineage>
        <taxon>Bacteria</taxon>
        <taxon>Pseudomonadati</taxon>
        <taxon>Bacteroidota</taxon>
        <taxon>Cytophagia</taxon>
        <taxon>Cytophagales</taxon>
        <taxon>Flammeovirgaceae</taxon>
        <taxon>Flammeovirga</taxon>
    </lineage>
</organism>
<keyword evidence="2" id="KW-1185">Reference proteome</keyword>
<dbReference type="RefSeq" id="WP_169658863.1">
    <property type="nucleotide sequence ID" value="NZ_JABANE010000069.1"/>
</dbReference>
<dbReference type="AlphaFoldDB" id="A0A7X9XBD8"/>
<evidence type="ECO:0000313" key="2">
    <source>
        <dbReference type="Proteomes" id="UP000576082"/>
    </source>
</evidence>
<reference evidence="1 2" key="1">
    <citation type="submission" date="2020-04" db="EMBL/GenBank/DDBJ databases">
        <title>Flammeovirga sp. SR4, a novel species isolated from seawater.</title>
        <authorList>
            <person name="Wang X."/>
        </authorList>
    </citation>
    <scope>NUCLEOTIDE SEQUENCE [LARGE SCALE GENOMIC DNA]</scope>
    <source>
        <strain evidence="1 2">ATCC 23126</strain>
    </source>
</reference>
<name>A0A7X9XBD8_9BACT</name>
<dbReference type="InterPro" id="IPR032719">
    <property type="entry name" value="WbsX"/>
</dbReference>
<proteinExistence type="predicted"/>
<evidence type="ECO:0000313" key="1">
    <source>
        <dbReference type="EMBL" id="NME70631.1"/>
    </source>
</evidence>
<sequence length="348" mass="40311">MKHIYSILLLALVLASCQKDEITAEDHMLNYDIEEVPVTEDYNVGALYVTNTWNANIEEVPLAGQYPNADETAMKQHILWADSAGIDYFLFRYSFPEVAVDKEMISSFLTQNSDSLLNFAFRYNSVPLKLTKTNTLEQQGKKDDFIQSFKDMIPYFDHPNYQKVDGKYVVTMISANKFYCDSLELVYQELREEMSAIGYDLYLIGEQTGWTPPARFEHYYFNALDAVTFTNMFNNAWYDRHAFLPQSMDLHWQYSKDYYMSKDGLEMIPTVAPSINPKINNPNATTFIIDRESDFFWSILNVAKKNIGPSRTIIINSFNDWNFNTQLEPGESYGSSSLELLKKQTKKN</sequence>
<dbReference type="Gene3D" id="3.20.20.80">
    <property type="entry name" value="Glycosidases"/>
    <property type="match status" value="1"/>
</dbReference>
<gene>
    <name evidence="1" type="ORF">HHU12_21825</name>
</gene>